<dbReference type="RefSeq" id="WP_270920868.1">
    <property type="nucleotide sequence ID" value="NZ_CP127247.1"/>
</dbReference>
<feature type="transmembrane region" description="Helical" evidence="1">
    <location>
        <begin position="24"/>
        <end position="42"/>
    </location>
</feature>
<reference evidence="2 3" key="1">
    <citation type="submission" date="2023-06" db="EMBL/GenBank/DDBJ databases">
        <title>Parasedimentitalea psychrophila sp. nov., a psychrophilic bacterium isolated from deep-sea sediment.</title>
        <authorList>
            <person name="Li A."/>
        </authorList>
    </citation>
    <scope>NUCLEOTIDE SEQUENCE [LARGE SCALE GENOMIC DNA]</scope>
    <source>
        <strain evidence="2 3">QS115</strain>
    </source>
</reference>
<keyword evidence="3" id="KW-1185">Reference proteome</keyword>
<evidence type="ECO:0000313" key="2">
    <source>
        <dbReference type="EMBL" id="WIY26125.1"/>
    </source>
</evidence>
<dbReference type="Proteomes" id="UP001238334">
    <property type="component" value="Chromosome"/>
</dbReference>
<organism evidence="2 3">
    <name type="scientific">Parasedimentitalea psychrophila</name>
    <dbReference type="NCBI Taxonomy" id="2997337"/>
    <lineage>
        <taxon>Bacteria</taxon>
        <taxon>Pseudomonadati</taxon>
        <taxon>Pseudomonadota</taxon>
        <taxon>Alphaproteobacteria</taxon>
        <taxon>Rhodobacterales</taxon>
        <taxon>Paracoccaceae</taxon>
        <taxon>Parasedimentitalea</taxon>
    </lineage>
</organism>
<keyword evidence="1" id="KW-0812">Transmembrane</keyword>
<keyword evidence="1" id="KW-1133">Transmembrane helix</keyword>
<keyword evidence="1" id="KW-0472">Membrane</keyword>
<evidence type="ECO:0000256" key="1">
    <source>
        <dbReference type="SAM" id="Phobius"/>
    </source>
</evidence>
<protein>
    <submittedName>
        <fullName evidence="2">Uncharacterized protein</fullName>
    </submittedName>
</protein>
<gene>
    <name evidence="2" type="ORF">QPJ95_04135</name>
</gene>
<dbReference type="AlphaFoldDB" id="A0A9Y2L1A6"/>
<sequence length="47" mass="5042">MALSASSSCNAPWEGSDSADIDRIVLLMPVLAALTYALNQVFTRKLT</sequence>
<accession>A0A9Y2L1A6</accession>
<name>A0A9Y2L1A6_9RHOB</name>
<dbReference type="EMBL" id="CP127247">
    <property type="protein sequence ID" value="WIY26125.1"/>
    <property type="molecule type" value="Genomic_DNA"/>
</dbReference>
<dbReference type="KEGG" id="ppso:QPJ95_04135"/>
<evidence type="ECO:0000313" key="3">
    <source>
        <dbReference type="Proteomes" id="UP001238334"/>
    </source>
</evidence>
<proteinExistence type="predicted"/>